<reference evidence="4" key="1">
    <citation type="submission" date="2011-12" db="EMBL/GenBank/DDBJ databases">
        <title>Complete genome sequence of Streptomyces cattleya strain DSM 46488.</title>
        <authorList>
            <person name="Ou H.-Y."/>
            <person name="Li P."/>
            <person name="Zhao C."/>
            <person name="O'Hagan D."/>
            <person name="Deng Z."/>
        </authorList>
    </citation>
    <scope>NUCLEOTIDE SEQUENCE [LARGE SCALE GENOMIC DNA]</scope>
    <source>
        <strain evidence="4">ATCC 35852 / DSM 46488 / JCM 4925 / NBRC 14057 / NRRL 8057</strain>
    </source>
</reference>
<dbReference type="PATRIC" id="fig|1003195.11.peg.3279"/>
<name>F8JR17_STREN</name>
<keyword evidence="2" id="KW-0812">Transmembrane</keyword>
<feature type="compositionally biased region" description="Basic and acidic residues" evidence="1">
    <location>
        <begin position="153"/>
        <end position="162"/>
    </location>
</feature>
<dbReference type="RefSeq" id="WP_014142496.1">
    <property type="nucleotide sequence ID" value="NC_016111.1"/>
</dbReference>
<protein>
    <submittedName>
        <fullName evidence="3">Uncharacterized protein</fullName>
    </submittedName>
</protein>
<evidence type="ECO:0000256" key="1">
    <source>
        <dbReference type="SAM" id="MobiDB-lite"/>
    </source>
</evidence>
<evidence type="ECO:0000313" key="4">
    <source>
        <dbReference type="Proteomes" id="UP000007842"/>
    </source>
</evidence>
<feature type="compositionally biased region" description="Pro residues" evidence="1">
    <location>
        <begin position="1"/>
        <end position="20"/>
    </location>
</feature>
<evidence type="ECO:0000256" key="2">
    <source>
        <dbReference type="SAM" id="Phobius"/>
    </source>
</evidence>
<dbReference type="KEGG" id="scy:SCATT_17320"/>
<feature type="transmembrane region" description="Helical" evidence="2">
    <location>
        <begin position="95"/>
        <end position="118"/>
    </location>
</feature>
<gene>
    <name evidence="3" type="ordered locus">SCATT_17320</name>
</gene>
<dbReference type="Proteomes" id="UP000007842">
    <property type="component" value="Chromosome"/>
</dbReference>
<evidence type="ECO:0000313" key="3">
    <source>
        <dbReference type="EMBL" id="AEW94103.1"/>
    </source>
</evidence>
<proteinExistence type="predicted"/>
<dbReference type="eggNOG" id="ENOG5033A46">
    <property type="taxonomic scope" value="Bacteria"/>
</dbReference>
<accession>G8WQ43</accession>
<feature type="compositionally biased region" description="Low complexity" evidence="1">
    <location>
        <begin position="33"/>
        <end position="50"/>
    </location>
</feature>
<keyword evidence="2" id="KW-1133">Transmembrane helix</keyword>
<dbReference type="SUPFAM" id="SSF81995">
    <property type="entry name" value="beta-sandwich domain of Sec23/24"/>
    <property type="match status" value="1"/>
</dbReference>
<dbReference type="OrthoDB" id="4350888at2"/>
<dbReference type="STRING" id="1003195.SCATT_17320"/>
<dbReference type="HOGENOM" id="CLU_071829_1_0_11"/>
<dbReference type="AlphaFoldDB" id="F8JR17"/>
<feature type="region of interest" description="Disordered" evidence="1">
    <location>
        <begin position="136"/>
        <end position="163"/>
    </location>
</feature>
<organism evidence="3 4">
    <name type="scientific">Streptantibioticus cattleyicolor (strain ATCC 35852 / DSM 46488 / JCM 4925 / NBRC 14057 / NRRL 8057)</name>
    <name type="common">Streptomyces cattleya</name>
    <dbReference type="NCBI Taxonomy" id="1003195"/>
    <lineage>
        <taxon>Bacteria</taxon>
        <taxon>Bacillati</taxon>
        <taxon>Actinomycetota</taxon>
        <taxon>Actinomycetes</taxon>
        <taxon>Kitasatosporales</taxon>
        <taxon>Streptomycetaceae</taxon>
        <taxon>Streptantibioticus</taxon>
    </lineage>
</organism>
<keyword evidence="4" id="KW-1185">Reference proteome</keyword>
<feature type="compositionally biased region" description="Pro residues" evidence="1">
    <location>
        <begin position="51"/>
        <end position="67"/>
    </location>
</feature>
<keyword evidence="2" id="KW-0472">Membrane</keyword>
<accession>F8JR17</accession>
<feature type="region of interest" description="Disordered" evidence="1">
    <location>
        <begin position="1"/>
        <end position="85"/>
    </location>
</feature>
<sequence length="284" mass="28701">MSFNQPPPNPYGPPQPPAPQPGYGYPQQPPAANPYAQPQPQGPNPYAQGPAQPPAPPYGQPPVPGAPGPYGQPQGWGAGPVPPPLPVKKSNKGKIVGIVAGVVVVAAIAVGAVTLTGATSSGGGYKLDTPATVLGGQYTKDSTMPGATGGDSDTQKGSDKGITDATSVRGAWKSSKDEIILGGAYGDVTDPKSAVGTLLSAAGMKDATDQKPSGFDGDLMQCGVKDFGIYKAPFCAWGDNSTVALVMWNGNPDTVATGGLPTPPSTADFAQTVAKLRGEIRVKK</sequence>
<dbReference type="EMBL" id="CP003219">
    <property type="protein sequence ID" value="AEW94103.1"/>
    <property type="molecule type" value="Genomic_DNA"/>
</dbReference>
<dbReference type="KEGG" id="sct:SCAT_1738"/>